<gene>
    <name evidence="2" type="ORF">O181_008433</name>
</gene>
<comment type="caution">
    <text evidence="2">The sequence shown here is derived from an EMBL/GenBank/DDBJ whole genome shotgun (WGS) entry which is preliminary data.</text>
</comment>
<dbReference type="Proteomes" id="UP000765509">
    <property type="component" value="Unassembled WGS sequence"/>
</dbReference>
<dbReference type="EMBL" id="AVOT02001950">
    <property type="protein sequence ID" value="MBW0468718.1"/>
    <property type="molecule type" value="Genomic_DNA"/>
</dbReference>
<dbReference type="AlphaFoldDB" id="A0A9Q3BPD6"/>
<accession>A0A9Q3BPD6</accession>
<reference evidence="2" key="1">
    <citation type="submission" date="2021-03" db="EMBL/GenBank/DDBJ databases">
        <title>Draft genome sequence of rust myrtle Austropuccinia psidii MF-1, a brazilian biotype.</title>
        <authorList>
            <person name="Quecine M.C."/>
            <person name="Pachon D.M.R."/>
            <person name="Bonatelli M.L."/>
            <person name="Correr F.H."/>
            <person name="Franceschini L.M."/>
            <person name="Leite T.F."/>
            <person name="Margarido G.R.A."/>
            <person name="Almeida C.A."/>
            <person name="Ferrarezi J.A."/>
            <person name="Labate C.A."/>
        </authorList>
    </citation>
    <scope>NUCLEOTIDE SEQUENCE</scope>
    <source>
        <strain evidence="2">MF-1</strain>
    </source>
</reference>
<evidence type="ECO:0000256" key="1">
    <source>
        <dbReference type="SAM" id="MobiDB-lite"/>
    </source>
</evidence>
<organism evidence="2 3">
    <name type="scientific">Austropuccinia psidii MF-1</name>
    <dbReference type="NCBI Taxonomy" id="1389203"/>
    <lineage>
        <taxon>Eukaryota</taxon>
        <taxon>Fungi</taxon>
        <taxon>Dikarya</taxon>
        <taxon>Basidiomycota</taxon>
        <taxon>Pucciniomycotina</taxon>
        <taxon>Pucciniomycetes</taxon>
        <taxon>Pucciniales</taxon>
        <taxon>Sphaerophragmiaceae</taxon>
        <taxon>Austropuccinia</taxon>
    </lineage>
</organism>
<evidence type="ECO:0000313" key="2">
    <source>
        <dbReference type="EMBL" id="MBW0468718.1"/>
    </source>
</evidence>
<name>A0A9Q3BPD6_9BASI</name>
<keyword evidence="3" id="KW-1185">Reference proteome</keyword>
<protein>
    <submittedName>
        <fullName evidence="2">Uncharacterized protein</fullName>
    </submittedName>
</protein>
<feature type="region of interest" description="Disordered" evidence="1">
    <location>
        <begin position="26"/>
        <end position="142"/>
    </location>
</feature>
<evidence type="ECO:0000313" key="3">
    <source>
        <dbReference type="Proteomes" id="UP000765509"/>
    </source>
</evidence>
<proteinExistence type="predicted"/>
<feature type="compositionally biased region" description="Polar residues" evidence="1">
    <location>
        <begin position="123"/>
        <end position="136"/>
    </location>
</feature>
<sequence length="142" mass="14765">MSIQHSPPTRQTISQARAQAVLTLAPRAPLDGTPAVPQLRAHLDRGPNVEGEAPSSKEGRGPQRLNSFSGVVGGFPGISRTIFKGPGEDGEEEENSVEKEGSDCTEGVPAPMGESQGSGGPTLVQSNQAVSHQSEPSLLDIM</sequence>